<name>A0A147I5V7_9SPHN</name>
<gene>
    <name evidence="1" type="ORF">NS334_06350</name>
</gene>
<dbReference type="AlphaFoldDB" id="A0A147I5V7"/>
<evidence type="ECO:0000313" key="1">
    <source>
        <dbReference type="EMBL" id="KTT73912.1"/>
    </source>
</evidence>
<dbReference type="EMBL" id="LDTB01000014">
    <property type="protein sequence ID" value="KTT73912.1"/>
    <property type="molecule type" value="Genomic_DNA"/>
</dbReference>
<accession>A0A147I5V7</accession>
<dbReference type="Proteomes" id="UP000074310">
    <property type="component" value="Unassembled WGS sequence"/>
</dbReference>
<proteinExistence type="predicted"/>
<reference evidence="1 2" key="1">
    <citation type="journal article" date="2016" name="Front. Microbiol.">
        <title>Genomic Resource of Rice Seed Associated Bacteria.</title>
        <authorList>
            <person name="Midha S."/>
            <person name="Bansal K."/>
            <person name="Sharma S."/>
            <person name="Kumar N."/>
            <person name="Patil P.P."/>
            <person name="Chaudhry V."/>
            <person name="Patil P.B."/>
        </authorList>
    </citation>
    <scope>NUCLEOTIDE SEQUENCE [LARGE SCALE GENOMIC DNA]</scope>
    <source>
        <strain evidence="1 2">NS334</strain>
    </source>
</reference>
<sequence>MGVVALGGMSVYPPAQGRILLIPVFDRQADAAAQLALSAGAALLGRGPLPGSWIVMGQRDRIATRTHSWDMLLLAAPPGGCGDDSHAVTV</sequence>
<protein>
    <submittedName>
        <fullName evidence="1">Uncharacterized protein</fullName>
    </submittedName>
</protein>
<comment type="caution">
    <text evidence="1">The sequence shown here is derived from an EMBL/GenBank/DDBJ whole genome shotgun (WGS) entry which is preliminary data.</text>
</comment>
<dbReference type="PATRIC" id="fig|869719.3.peg.733"/>
<organism evidence="1 2">
    <name type="scientific">Sphingomonas endophytica</name>
    <dbReference type="NCBI Taxonomy" id="869719"/>
    <lineage>
        <taxon>Bacteria</taxon>
        <taxon>Pseudomonadati</taxon>
        <taxon>Pseudomonadota</taxon>
        <taxon>Alphaproteobacteria</taxon>
        <taxon>Sphingomonadales</taxon>
        <taxon>Sphingomonadaceae</taxon>
        <taxon>Sphingomonas</taxon>
    </lineage>
</organism>
<keyword evidence="2" id="KW-1185">Reference proteome</keyword>
<evidence type="ECO:0000313" key="2">
    <source>
        <dbReference type="Proteomes" id="UP000074310"/>
    </source>
</evidence>